<proteinExistence type="predicted"/>
<comment type="caution">
    <text evidence="1">The sequence shown here is derived from an EMBL/GenBank/DDBJ whole genome shotgun (WGS) entry which is preliminary data.</text>
</comment>
<dbReference type="RefSeq" id="WP_150458314.1">
    <property type="nucleotide sequence ID" value="NZ_VYKK01000015.1"/>
</dbReference>
<keyword evidence="2" id="KW-1185">Reference proteome</keyword>
<gene>
    <name evidence="1" type="ORF">F4V43_11115</name>
</gene>
<dbReference type="OrthoDB" id="154709at2"/>
<evidence type="ECO:0008006" key="3">
    <source>
        <dbReference type="Google" id="ProtNLM"/>
    </source>
</evidence>
<dbReference type="EMBL" id="VYKK01000015">
    <property type="protein sequence ID" value="KAA9003959.1"/>
    <property type="molecule type" value="Genomic_DNA"/>
</dbReference>
<dbReference type="AlphaFoldDB" id="A0A5J5G8G4"/>
<name>A0A5J5G8G4_9BACL</name>
<reference evidence="1 2" key="1">
    <citation type="submission" date="2019-09" db="EMBL/GenBank/DDBJ databases">
        <title>Bacillus ochoae sp. nov., Paenibacillus whitsoniae sp. nov., Paenibacillus spiritus sp. nov. Isolated from the Mars Exploration Rover during spacecraft assembly.</title>
        <authorList>
            <person name="Seuylemezian A."/>
            <person name="Vaishampayan P."/>
        </authorList>
    </citation>
    <scope>NUCLEOTIDE SEQUENCE [LARGE SCALE GENOMIC DNA]</scope>
    <source>
        <strain evidence="1 2">MER_111</strain>
    </source>
</reference>
<sequence>MGSSAEAEELKEAFRSRRSAAGIEELLMRESGLPGPRINLRVAGEFARLTALSAWRELDEAVAKWPRIGPDEAGTNEPRVILPFCAMLAAGTGLAAASPEGRRSRRELLRRGMNDERWRIREAAAMGLQLAGEADFALLRETVELWLEEANELEQRGLIAALAHPPLLRVKEQAHFALRTAESVLTRLAGREAQRRSEPERVLIQALDYAVSVLAAAEPEEGFALLERMTEAEDARIRRIAAANLGKARLAKPHAGRVKRLLEGLDRVDRAANGDGSD</sequence>
<dbReference type="Proteomes" id="UP000367750">
    <property type="component" value="Unassembled WGS sequence"/>
</dbReference>
<evidence type="ECO:0000313" key="1">
    <source>
        <dbReference type="EMBL" id="KAA9003959.1"/>
    </source>
</evidence>
<protein>
    <recommendedName>
        <fullName evidence="3">HEAT repeat domain-containing protein</fullName>
    </recommendedName>
</protein>
<evidence type="ECO:0000313" key="2">
    <source>
        <dbReference type="Proteomes" id="UP000367750"/>
    </source>
</evidence>
<organism evidence="1 2">
    <name type="scientific">Paenibacillus spiritus</name>
    <dbReference type="NCBI Taxonomy" id="2496557"/>
    <lineage>
        <taxon>Bacteria</taxon>
        <taxon>Bacillati</taxon>
        <taxon>Bacillota</taxon>
        <taxon>Bacilli</taxon>
        <taxon>Bacillales</taxon>
        <taxon>Paenibacillaceae</taxon>
        <taxon>Paenibacillus</taxon>
    </lineage>
</organism>
<accession>A0A5J5G8G4</accession>